<dbReference type="InterPro" id="IPR010611">
    <property type="entry name" value="3D_dom"/>
</dbReference>
<evidence type="ECO:0000313" key="8">
    <source>
        <dbReference type="Proteomes" id="UP000053372"/>
    </source>
</evidence>
<evidence type="ECO:0000256" key="2">
    <source>
        <dbReference type="ARBA" id="ARBA00012587"/>
    </source>
</evidence>
<keyword evidence="4" id="KW-0961">Cell wall biogenesis/degradation</keyword>
<dbReference type="Proteomes" id="UP000053372">
    <property type="component" value="Unassembled WGS sequence"/>
</dbReference>
<dbReference type="Gene3D" id="2.40.240.50">
    <property type="entry name" value="Barwin-like endoglucanases"/>
    <property type="match status" value="1"/>
</dbReference>
<dbReference type="RefSeq" id="WP_036266798.1">
    <property type="nucleotide sequence ID" value="NZ_LMTZ01000061.1"/>
</dbReference>
<keyword evidence="3" id="KW-0456">Lyase</keyword>
<dbReference type="GO" id="GO:0009254">
    <property type="term" value="P:peptidoglycan turnover"/>
    <property type="evidence" value="ECO:0007669"/>
    <property type="project" value="InterPro"/>
</dbReference>
<reference evidence="7 8" key="1">
    <citation type="journal article" date="2015" name="Genome Announc.">
        <title>Draft Genome of the Euendolithic (true boring) Cyanobacterium Mastigocoleus testarum strain BC008.</title>
        <authorList>
            <person name="Guida B.S."/>
            <person name="Garcia-Pichel F."/>
        </authorList>
    </citation>
    <scope>NUCLEOTIDE SEQUENCE [LARGE SCALE GENOMIC DNA]</scope>
    <source>
        <strain evidence="7 8">BC008</strain>
    </source>
</reference>
<dbReference type="PANTHER" id="PTHR30124:SF0">
    <property type="entry name" value="MEMBRANE-BOUND LYTIC MUREIN TRANSGLYCOSYLASE A"/>
    <property type="match status" value="1"/>
</dbReference>
<dbReference type="AlphaFoldDB" id="A0A0V7ZV08"/>
<dbReference type="GO" id="GO:0019867">
    <property type="term" value="C:outer membrane"/>
    <property type="evidence" value="ECO:0007669"/>
    <property type="project" value="InterPro"/>
</dbReference>
<keyword evidence="8" id="KW-1185">Reference proteome</keyword>
<dbReference type="Pfam" id="PF03562">
    <property type="entry name" value="MltA"/>
    <property type="match status" value="1"/>
</dbReference>
<gene>
    <name evidence="7" type="ORF">BC008_01085</name>
</gene>
<protein>
    <recommendedName>
        <fullName evidence="2">peptidoglycan lytic exotransglycosylase</fullName>
        <ecNumber evidence="2">4.2.2.n1</ecNumber>
    </recommendedName>
    <alternativeName>
        <fullName evidence="5">Murein hydrolase A</fullName>
    </alternativeName>
</protein>
<accession>A0A0V7ZV08</accession>
<organism evidence="7 8">
    <name type="scientific">Mastigocoleus testarum BC008</name>
    <dbReference type="NCBI Taxonomy" id="371196"/>
    <lineage>
        <taxon>Bacteria</taxon>
        <taxon>Bacillati</taxon>
        <taxon>Cyanobacteriota</taxon>
        <taxon>Cyanophyceae</taxon>
        <taxon>Nostocales</taxon>
        <taxon>Hapalosiphonaceae</taxon>
        <taxon>Mastigocoleus</taxon>
    </lineage>
</organism>
<dbReference type="PANTHER" id="PTHR30124">
    <property type="entry name" value="MEMBRANE-BOUND LYTIC MUREIN TRANSGLYCOSYLASE A"/>
    <property type="match status" value="1"/>
</dbReference>
<dbReference type="SMART" id="SM00925">
    <property type="entry name" value="MltA"/>
    <property type="match status" value="1"/>
</dbReference>
<dbReference type="PIRSF" id="PIRSF019422">
    <property type="entry name" value="MltA"/>
    <property type="match status" value="1"/>
</dbReference>
<sequence length="411" mass="46269">MQPLAKPKLAALQCRLQRWQIPPSSQVEKQDITAKKSTQKLNQKPKSSALVLKEKPLFPCCKGDLSCVDKQIWGQNSDKEALLNSIAQSLGYLQTRSAQIAYRRYENSTITRARVIKSLQRFRQILLASNSVYELNRTVAREFNFYQSLGKDGKGSVLFTAYYEPLYAASRVPTAEYRYPIYRLPPDLNRWPRPHPQRRELEGIDGLQGTKGKLRGLELFWFRDRLEPYMIQIQGSGRLQFLDGSQTTVGYAGNVAHNYKSIGRELANDGIFPVESITMPVILDYFQKNPEKLDVYIPRDPSFVFFQENFGAPAQGSIQVPLTAERSIATDKSLMPPGALAIIRSNFPFINSSGDLESRVVSRYVLDQDAGGAIKGAGRVDYFLGMGKIAGDRAGVTVSNGQLYYLLLKDY</sequence>
<comment type="caution">
    <text evidence="7">The sequence shown here is derived from an EMBL/GenBank/DDBJ whole genome shotgun (WGS) entry which is preliminary data.</text>
</comment>
<dbReference type="GO" id="GO:0009253">
    <property type="term" value="P:peptidoglycan catabolic process"/>
    <property type="evidence" value="ECO:0007669"/>
    <property type="project" value="TreeGrafter"/>
</dbReference>
<comment type="catalytic activity">
    <reaction evidence="1">
        <text>Exolytic cleavage of the (1-&gt;4)-beta-glycosidic linkage between N-acetylmuramic acid (MurNAc) and N-acetylglucosamine (GlcNAc) residues in peptidoglycan, from either the reducing or the non-reducing ends of the peptidoglycan chains, with concomitant formation of a 1,6-anhydrobond in the MurNAc residue.</text>
        <dbReference type="EC" id="4.2.2.n1"/>
    </reaction>
</comment>
<dbReference type="CDD" id="cd14485">
    <property type="entry name" value="mltA_like_LT_A"/>
    <property type="match status" value="1"/>
</dbReference>
<evidence type="ECO:0000313" key="7">
    <source>
        <dbReference type="EMBL" id="KST68493.1"/>
    </source>
</evidence>
<evidence type="ECO:0000256" key="1">
    <source>
        <dbReference type="ARBA" id="ARBA00001420"/>
    </source>
</evidence>
<dbReference type="GO" id="GO:0071555">
    <property type="term" value="P:cell wall organization"/>
    <property type="evidence" value="ECO:0007669"/>
    <property type="project" value="UniProtKB-KW"/>
</dbReference>
<dbReference type="InterPro" id="IPR026044">
    <property type="entry name" value="MltA"/>
</dbReference>
<name>A0A0V7ZV08_9CYAN</name>
<dbReference type="EMBL" id="LMTZ01000061">
    <property type="protein sequence ID" value="KST68493.1"/>
    <property type="molecule type" value="Genomic_DNA"/>
</dbReference>
<dbReference type="Pfam" id="PF06725">
    <property type="entry name" value="3D"/>
    <property type="match status" value="1"/>
</dbReference>
<proteinExistence type="predicted"/>
<dbReference type="CDD" id="cd14668">
    <property type="entry name" value="mlta_B"/>
    <property type="match status" value="1"/>
</dbReference>
<evidence type="ECO:0000259" key="6">
    <source>
        <dbReference type="SMART" id="SM00925"/>
    </source>
</evidence>
<dbReference type="Gene3D" id="2.40.40.10">
    <property type="entry name" value="RlpA-like domain"/>
    <property type="match status" value="1"/>
</dbReference>
<feature type="domain" description="Lytic transglycosylase MltA" evidence="6">
    <location>
        <begin position="166"/>
        <end position="307"/>
    </location>
</feature>
<dbReference type="InterPro" id="IPR005300">
    <property type="entry name" value="MltA_B"/>
</dbReference>
<dbReference type="InterPro" id="IPR036908">
    <property type="entry name" value="RlpA-like_sf"/>
</dbReference>
<dbReference type="GO" id="GO:0008933">
    <property type="term" value="F:peptidoglycan lytic transglycosylase activity"/>
    <property type="evidence" value="ECO:0007669"/>
    <property type="project" value="TreeGrafter"/>
</dbReference>
<evidence type="ECO:0000256" key="5">
    <source>
        <dbReference type="ARBA" id="ARBA00030918"/>
    </source>
</evidence>
<dbReference type="SUPFAM" id="SSF50685">
    <property type="entry name" value="Barwin-like endoglucanases"/>
    <property type="match status" value="1"/>
</dbReference>
<evidence type="ECO:0000256" key="4">
    <source>
        <dbReference type="ARBA" id="ARBA00023316"/>
    </source>
</evidence>
<dbReference type="GO" id="GO:0004553">
    <property type="term" value="F:hydrolase activity, hydrolyzing O-glycosyl compounds"/>
    <property type="evidence" value="ECO:0007669"/>
    <property type="project" value="InterPro"/>
</dbReference>
<dbReference type="OrthoDB" id="9783686at2"/>
<dbReference type="EC" id="4.2.2.n1" evidence="2"/>
<evidence type="ECO:0000256" key="3">
    <source>
        <dbReference type="ARBA" id="ARBA00023239"/>
    </source>
</evidence>